<dbReference type="Proteomes" id="UP000186230">
    <property type="component" value="Chromosome"/>
</dbReference>
<reference evidence="2 3" key="1">
    <citation type="submission" date="2016-07" db="EMBL/GenBank/DDBJ databases">
        <title>Multi-omics approach to identify versatile polysaccharide utilization systems of a marine flavobacterium Gramella flava.</title>
        <authorList>
            <person name="Tang K."/>
        </authorList>
    </citation>
    <scope>NUCLEOTIDE SEQUENCE [LARGE SCALE GENOMIC DNA]</scope>
    <source>
        <strain evidence="2 3">JLT2011</strain>
    </source>
</reference>
<organism evidence="2 3">
    <name type="scientific">Christiangramia flava JLT2011</name>
    <dbReference type="NCBI Taxonomy" id="1229726"/>
    <lineage>
        <taxon>Bacteria</taxon>
        <taxon>Pseudomonadati</taxon>
        <taxon>Bacteroidota</taxon>
        <taxon>Flavobacteriia</taxon>
        <taxon>Flavobacteriales</taxon>
        <taxon>Flavobacteriaceae</taxon>
        <taxon>Christiangramia</taxon>
    </lineage>
</organism>
<keyword evidence="3" id="KW-1185">Reference proteome</keyword>
<dbReference type="InterPro" id="IPR052514">
    <property type="entry name" value="SAM-dependent_MTase"/>
</dbReference>
<dbReference type="AlphaFoldDB" id="A0A1L7I6A8"/>
<feature type="domain" description="Methyltransferase FkbM" evidence="1">
    <location>
        <begin position="71"/>
        <end position="230"/>
    </location>
</feature>
<dbReference type="InterPro" id="IPR029063">
    <property type="entry name" value="SAM-dependent_MTases_sf"/>
</dbReference>
<evidence type="ECO:0000313" key="3">
    <source>
        <dbReference type="Proteomes" id="UP000186230"/>
    </source>
</evidence>
<protein>
    <recommendedName>
        <fullName evidence="1">Methyltransferase FkbM domain-containing protein</fullName>
    </recommendedName>
</protein>
<evidence type="ECO:0000259" key="1">
    <source>
        <dbReference type="Pfam" id="PF05050"/>
    </source>
</evidence>
<dbReference type="PANTHER" id="PTHR34203:SF15">
    <property type="entry name" value="SLL1173 PROTEIN"/>
    <property type="match status" value="1"/>
</dbReference>
<dbReference type="NCBIfam" id="TIGR01444">
    <property type="entry name" value="fkbM_fam"/>
    <property type="match status" value="1"/>
</dbReference>
<accession>A0A1L7I6A8</accession>
<dbReference type="Gene3D" id="3.40.50.150">
    <property type="entry name" value="Vaccinia Virus protein VP39"/>
    <property type="match status" value="1"/>
</dbReference>
<dbReference type="PANTHER" id="PTHR34203">
    <property type="entry name" value="METHYLTRANSFERASE, FKBM FAMILY PROTEIN"/>
    <property type="match status" value="1"/>
</dbReference>
<dbReference type="InterPro" id="IPR006342">
    <property type="entry name" value="FkbM_mtfrase"/>
</dbReference>
<name>A0A1L7I6A8_9FLAO</name>
<dbReference type="SUPFAM" id="SSF53335">
    <property type="entry name" value="S-adenosyl-L-methionine-dependent methyltransferases"/>
    <property type="match status" value="1"/>
</dbReference>
<evidence type="ECO:0000313" key="2">
    <source>
        <dbReference type="EMBL" id="APU69130.1"/>
    </source>
</evidence>
<dbReference type="STRING" id="1229726.GRFL_2406"/>
<dbReference type="EMBL" id="CP016359">
    <property type="protein sequence ID" value="APU69130.1"/>
    <property type="molecule type" value="Genomic_DNA"/>
</dbReference>
<gene>
    <name evidence="2" type="ORF">GRFL_2406</name>
</gene>
<sequence length="286" mass="33146">MSHRIQNKLYPTADLQKESFTFLSKSINNTKLFGNSNDFIAAQFYFHGYFEWRNIVLMKAVSQIFDGVCLEIGANIGTETLSYSKFFEKGVFAFEPEPKNFLKLKETKDINNLVNLKIFQLGVSDKEENLEFKVSEASNSGTGYFSKHSGDMNLKLIKLDDFFKDRLGSCAGMVIDVEGFELKVLKGASEIINEFQPVIILEVNPSLMKERADEGLEELVAFFDKKEYVYRQISALNLKKLNIENFKKQTHVNWIAIPNTKEFLFRKFSRLLWMNAFNPFFKKFIF</sequence>
<dbReference type="Pfam" id="PF05050">
    <property type="entry name" value="Methyltransf_21"/>
    <property type="match status" value="1"/>
</dbReference>
<proteinExistence type="predicted"/>
<dbReference type="KEGG" id="gfl:GRFL_2406"/>